<feature type="non-terminal residue" evidence="2">
    <location>
        <position position="1"/>
    </location>
</feature>
<dbReference type="AlphaFoldDB" id="A0A392U1F9"/>
<dbReference type="PANTHER" id="PTHR18898:SF2">
    <property type="entry name" value="NUCLEOPROTEIN TPR"/>
    <property type="match status" value="1"/>
</dbReference>
<feature type="coiled-coil region" evidence="1">
    <location>
        <begin position="3"/>
        <end position="30"/>
    </location>
</feature>
<keyword evidence="3" id="KW-1185">Reference proteome</keyword>
<comment type="caution">
    <text evidence="2">The sequence shown here is derived from an EMBL/GenBank/DDBJ whole genome shotgun (WGS) entry which is preliminary data.</text>
</comment>
<accession>A0A392U1F9</accession>
<dbReference type="Proteomes" id="UP000265520">
    <property type="component" value="Unassembled WGS sequence"/>
</dbReference>
<reference evidence="2 3" key="1">
    <citation type="journal article" date="2018" name="Front. Plant Sci.">
        <title>Red Clover (Trifolium pratense) and Zigzag Clover (T. medium) - A Picture of Genomic Similarities and Differences.</title>
        <authorList>
            <person name="Dluhosova J."/>
            <person name="Istvanek J."/>
            <person name="Nedelnik J."/>
            <person name="Repkova J."/>
        </authorList>
    </citation>
    <scope>NUCLEOTIDE SEQUENCE [LARGE SCALE GENOMIC DNA]</scope>
    <source>
        <strain evidence="3">cv. 10/8</strain>
        <tissue evidence="2">Leaf</tissue>
    </source>
</reference>
<keyword evidence="1" id="KW-0175">Coiled coil</keyword>
<evidence type="ECO:0000256" key="1">
    <source>
        <dbReference type="SAM" id="Coils"/>
    </source>
</evidence>
<evidence type="ECO:0000313" key="3">
    <source>
        <dbReference type="Proteomes" id="UP000265520"/>
    </source>
</evidence>
<evidence type="ECO:0000313" key="2">
    <source>
        <dbReference type="EMBL" id="MCI67261.1"/>
    </source>
</evidence>
<sequence>REWAEAKKELQEERENVRRLSLDRDQTMKNSLRQVEDMGKELTNALGALASAESRAA</sequence>
<organism evidence="2 3">
    <name type="scientific">Trifolium medium</name>
    <dbReference type="NCBI Taxonomy" id="97028"/>
    <lineage>
        <taxon>Eukaryota</taxon>
        <taxon>Viridiplantae</taxon>
        <taxon>Streptophyta</taxon>
        <taxon>Embryophyta</taxon>
        <taxon>Tracheophyta</taxon>
        <taxon>Spermatophyta</taxon>
        <taxon>Magnoliopsida</taxon>
        <taxon>eudicotyledons</taxon>
        <taxon>Gunneridae</taxon>
        <taxon>Pentapetalae</taxon>
        <taxon>rosids</taxon>
        <taxon>fabids</taxon>
        <taxon>Fabales</taxon>
        <taxon>Fabaceae</taxon>
        <taxon>Papilionoideae</taxon>
        <taxon>50 kb inversion clade</taxon>
        <taxon>NPAAA clade</taxon>
        <taxon>Hologalegina</taxon>
        <taxon>IRL clade</taxon>
        <taxon>Trifolieae</taxon>
        <taxon>Trifolium</taxon>
    </lineage>
</organism>
<name>A0A392U1F9_9FABA</name>
<proteinExistence type="predicted"/>
<dbReference type="GO" id="GO:0005643">
    <property type="term" value="C:nuclear pore"/>
    <property type="evidence" value="ECO:0007669"/>
    <property type="project" value="TreeGrafter"/>
</dbReference>
<feature type="non-terminal residue" evidence="2">
    <location>
        <position position="57"/>
    </location>
</feature>
<dbReference type="GO" id="GO:0006406">
    <property type="term" value="P:mRNA export from nucleus"/>
    <property type="evidence" value="ECO:0007669"/>
    <property type="project" value="TreeGrafter"/>
</dbReference>
<dbReference type="PANTHER" id="PTHR18898">
    <property type="entry name" value="NUCLEOPROTEIN TPR-RELATED"/>
    <property type="match status" value="1"/>
</dbReference>
<dbReference type="GO" id="GO:0017056">
    <property type="term" value="F:structural constituent of nuclear pore"/>
    <property type="evidence" value="ECO:0007669"/>
    <property type="project" value="TreeGrafter"/>
</dbReference>
<dbReference type="EMBL" id="LXQA010712865">
    <property type="protein sequence ID" value="MCI67261.1"/>
    <property type="molecule type" value="Genomic_DNA"/>
</dbReference>
<protein>
    <submittedName>
        <fullName evidence="2">Nuclear-pore anchor-like protein</fullName>
    </submittedName>
</protein>